<evidence type="ECO:0000313" key="1">
    <source>
        <dbReference type="EMBL" id="CAG8722369.1"/>
    </source>
</evidence>
<comment type="caution">
    <text evidence="1">The sequence shown here is derived from an EMBL/GenBank/DDBJ whole genome shotgun (WGS) entry which is preliminary data.</text>
</comment>
<accession>A0A9N9I6P2</accession>
<dbReference type="Proteomes" id="UP000789570">
    <property type="component" value="Unassembled WGS sequence"/>
</dbReference>
<dbReference type="EMBL" id="CAJVPQ010010425">
    <property type="protein sequence ID" value="CAG8722369.1"/>
    <property type="molecule type" value="Genomic_DNA"/>
</dbReference>
<protein>
    <submittedName>
        <fullName evidence="1">7942_t:CDS:1</fullName>
    </submittedName>
</protein>
<dbReference type="AlphaFoldDB" id="A0A9N9I6P2"/>
<organism evidence="1 2">
    <name type="scientific">Funneliformis caledonium</name>
    <dbReference type="NCBI Taxonomy" id="1117310"/>
    <lineage>
        <taxon>Eukaryota</taxon>
        <taxon>Fungi</taxon>
        <taxon>Fungi incertae sedis</taxon>
        <taxon>Mucoromycota</taxon>
        <taxon>Glomeromycotina</taxon>
        <taxon>Glomeromycetes</taxon>
        <taxon>Glomerales</taxon>
        <taxon>Glomeraceae</taxon>
        <taxon>Funneliformis</taxon>
    </lineage>
</organism>
<keyword evidence="2" id="KW-1185">Reference proteome</keyword>
<sequence length="338" mass="38698">MSTFSATTISKHNDEEKRRKKIFKIPKFLKFFGKSGSASNPPEALNPTMNVISNPPETVESLRKYEKRSGQDQKFLDRVGQNFRWPASMNENDRDTAFIYLTDEYALEFDDEAGLNLIFFFDNIDKGTFDEHKDDWVLVYKLEVKKYGSEYTSKELVDLEEKMPGAIYLPVDILRHNNATKPPPERTVSAHRANQEHMIRVKVRRLGTTKTVTLELNFNDPAEGGKLYKTVIASGTQETTLPYHVRRVLGRTGWQIRKIQANGYGYPAYVYYATTAFEIAIGDNNGWSKWVNTNTLRVWQSEPGDHIDSSLVGTDVLDQFSFVHEPNQGFKFLSAADE</sequence>
<feature type="non-terminal residue" evidence="1">
    <location>
        <position position="1"/>
    </location>
</feature>
<gene>
    <name evidence="1" type="ORF">FCALED_LOCUS14454</name>
</gene>
<proteinExistence type="predicted"/>
<dbReference type="OrthoDB" id="2390964at2759"/>
<name>A0A9N9I6P2_9GLOM</name>
<evidence type="ECO:0000313" key="2">
    <source>
        <dbReference type="Proteomes" id="UP000789570"/>
    </source>
</evidence>
<reference evidence="1" key="1">
    <citation type="submission" date="2021-06" db="EMBL/GenBank/DDBJ databases">
        <authorList>
            <person name="Kallberg Y."/>
            <person name="Tangrot J."/>
            <person name="Rosling A."/>
        </authorList>
    </citation>
    <scope>NUCLEOTIDE SEQUENCE</scope>
    <source>
        <strain evidence="1">UK204</strain>
    </source>
</reference>